<evidence type="ECO:0000313" key="3">
    <source>
        <dbReference type="EMBL" id="EQC39055.1"/>
    </source>
</evidence>
<feature type="transmembrane region" description="Helical" evidence="2">
    <location>
        <begin position="68"/>
        <end position="89"/>
    </location>
</feature>
<dbReference type="Proteomes" id="UP000030762">
    <property type="component" value="Unassembled WGS sequence"/>
</dbReference>
<evidence type="ECO:0008006" key="5">
    <source>
        <dbReference type="Google" id="ProtNLM"/>
    </source>
</evidence>
<gene>
    <name evidence="3" type="ORF">SDRG_03263</name>
</gene>
<dbReference type="OrthoDB" id="192629at2759"/>
<keyword evidence="2" id="KW-0812">Transmembrane</keyword>
<dbReference type="AlphaFoldDB" id="T0QYC9"/>
<feature type="transmembrane region" description="Helical" evidence="2">
    <location>
        <begin position="146"/>
        <end position="172"/>
    </location>
</feature>
<feature type="transmembrane region" description="Helical" evidence="2">
    <location>
        <begin position="647"/>
        <end position="674"/>
    </location>
</feature>
<reference evidence="3 4" key="1">
    <citation type="submission" date="2012-04" db="EMBL/GenBank/DDBJ databases">
        <title>The Genome Sequence of Saprolegnia declina VS20.</title>
        <authorList>
            <consortium name="The Broad Institute Genome Sequencing Platform"/>
            <person name="Russ C."/>
            <person name="Nusbaum C."/>
            <person name="Tyler B."/>
            <person name="van West P."/>
            <person name="Dieguez-Uribeondo J."/>
            <person name="de Bruijn I."/>
            <person name="Tripathy S."/>
            <person name="Jiang R."/>
            <person name="Young S.K."/>
            <person name="Zeng Q."/>
            <person name="Gargeya S."/>
            <person name="Fitzgerald M."/>
            <person name="Haas B."/>
            <person name="Abouelleil A."/>
            <person name="Alvarado L."/>
            <person name="Arachchi H.M."/>
            <person name="Berlin A."/>
            <person name="Chapman S.B."/>
            <person name="Goldberg J."/>
            <person name="Griggs A."/>
            <person name="Gujja S."/>
            <person name="Hansen M."/>
            <person name="Howarth C."/>
            <person name="Imamovic A."/>
            <person name="Larimer J."/>
            <person name="McCowen C."/>
            <person name="Montmayeur A."/>
            <person name="Murphy C."/>
            <person name="Neiman D."/>
            <person name="Pearson M."/>
            <person name="Priest M."/>
            <person name="Roberts A."/>
            <person name="Saif S."/>
            <person name="Shea T."/>
            <person name="Sisk P."/>
            <person name="Sykes S."/>
            <person name="Wortman J."/>
            <person name="Nusbaum C."/>
            <person name="Birren B."/>
        </authorList>
    </citation>
    <scope>NUCLEOTIDE SEQUENCE [LARGE SCALE GENOMIC DNA]</scope>
    <source>
        <strain evidence="3 4">VS20</strain>
    </source>
</reference>
<dbReference type="GO" id="GO:0005227">
    <property type="term" value="F:calcium-activated cation channel activity"/>
    <property type="evidence" value="ECO:0007669"/>
    <property type="project" value="InterPro"/>
</dbReference>
<dbReference type="InterPro" id="IPR045122">
    <property type="entry name" value="Csc1-like"/>
</dbReference>
<dbReference type="OMA" id="WINTAVI"/>
<dbReference type="GeneID" id="19943990"/>
<feature type="transmembrane region" description="Helical" evidence="2">
    <location>
        <begin position="694"/>
        <end position="712"/>
    </location>
</feature>
<dbReference type="PANTHER" id="PTHR13018:SF135">
    <property type="entry name" value="CSC1_OSCA1-LIKE 7TM REGION DOMAIN-CONTAINING PROTEIN"/>
    <property type="match status" value="1"/>
</dbReference>
<evidence type="ECO:0000256" key="1">
    <source>
        <dbReference type="SAM" id="MobiDB-lite"/>
    </source>
</evidence>
<dbReference type="eggNOG" id="ENOG502QZ1Z">
    <property type="taxonomic scope" value="Eukaryota"/>
</dbReference>
<dbReference type="PANTHER" id="PTHR13018">
    <property type="entry name" value="PROBABLE MEMBRANE PROTEIN DUF221-RELATED"/>
    <property type="match status" value="1"/>
</dbReference>
<feature type="transmembrane region" description="Helical" evidence="2">
    <location>
        <begin position="612"/>
        <end position="635"/>
    </location>
</feature>
<feature type="transmembrane region" description="Helical" evidence="2">
    <location>
        <begin position="759"/>
        <end position="789"/>
    </location>
</feature>
<feature type="transmembrane region" description="Helical" evidence="2">
    <location>
        <begin position="809"/>
        <end position="828"/>
    </location>
</feature>
<keyword evidence="2" id="KW-0472">Membrane</keyword>
<protein>
    <recommendedName>
        <fullName evidence="5">CSC1/OSCA1-like cytosolic domain-containing protein</fullName>
    </recommendedName>
</protein>
<keyword evidence="2" id="KW-1133">Transmembrane helix</keyword>
<sequence>MNKVVPVKAAEAREPCDTGPSRSAMTQAAKALALAERLGAGKAFRKTTLRDIGELGIGIQLYFMLIKYGAIALGVLSVFAVPSAVLHYYGHGVLAANADPLKLTYISIANEGVNPGIDASLCSANGGRIDCSGDTIDTPLTPDPKIASYIIAGCDVAYSIVFWLFIGLFGYLSRRAVRLDAVQNSTPAKYAVRVKGLPRDATKAELLEHFDSRYALTLPEMHYPLWLGCFGRRRPPRRPTLVPATASAVSNVDHVDGDATYLGKWVAQVTIAHPTGGLLRHFLSLERLTTQLAALDDVLTAYRKMPTRYAKKLVVAEATQTRLQTKMEKIVDKMTSLKTTGLQRLEECECAYIVFENTESRRRCLRDYRTSTSSWKRFWQPKALRFRGQFAIVVEPAPEPSNIIWENLETSASSRFIRRSLTNVLTFLLLLLSCGVISLANSSQRKFNVPVLANLCEKIQRVYDGPATSNDRSVRTLVWNDSISCGSDASFAITYANVSAPTLLLPPFLNYNDVRPLQNLTRCIAPCFNVSVAATASCGTLPCFTTDTLRTSTNVSSKCEAYVPDSILTCYCMPLLEAAIHTDGVLNGPRQLWTNELPCQSYITAYLTKTSLLIAAALTVIVVNVGLQGIFYAFASFERHSSESHKAAAVVLKLFFAQWINTAVIVLIVNASLGNVPLVSTLLSGQYMDFERDWYTSVGAGLTMTMLVNALAPQIGPLLNLYVTYPLSRCFHGRYAVTQAQMNALYANPSFNIALRYPVVLNTLFVTLMYAGGLPVLLPVGAIALSLTYFLDKLTIMKLCSVRTAFDEALGSLAMQLLPWVLFLHLGFSTWMFGNSSILASDLLSVNVVVNALASSVNGGNSTLLEADPTAFVQMTLEAEMASATPLVQTLYRYLLKAFLKIMRLDTFPVFFLLLLVTLWMLLSSTLWPLLTPLLRPFLSCLQRCVKRLCVRASVHPTAALADDTSPFPPFSALFERHVGMSYACDVAKGFVVDENGVLTRRWPQTAARMRTWEAFAAPVKSYDIAKNPKYTMAVQSLASAQAKVTNDAILSGGCPGE</sequence>
<dbReference type="EMBL" id="JH767139">
    <property type="protein sequence ID" value="EQC39055.1"/>
    <property type="molecule type" value="Genomic_DNA"/>
</dbReference>
<feature type="transmembrane region" description="Helical" evidence="2">
    <location>
        <begin position="910"/>
        <end position="931"/>
    </location>
</feature>
<evidence type="ECO:0000313" key="4">
    <source>
        <dbReference type="Proteomes" id="UP000030762"/>
    </source>
</evidence>
<name>T0QYC9_SAPDV</name>
<dbReference type="STRING" id="1156394.T0QYC9"/>
<proteinExistence type="predicted"/>
<evidence type="ECO:0000256" key="2">
    <source>
        <dbReference type="SAM" id="Phobius"/>
    </source>
</evidence>
<dbReference type="RefSeq" id="XP_008607116.1">
    <property type="nucleotide sequence ID" value="XM_008608894.1"/>
</dbReference>
<organism evidence="3 4">
    <name type="scientific">Saprolegnia diclina (strain VS20)</name>
    <dbReference type="NCBI Taxonomy" id="1156394"/>
    <lineage>
        <taxon>Eukaryota</taxon>
        <taxon>Sar</taxon>
        <taxon>Stramenopiles</taxon>
        <taxon>Oomycota</taxon>
        <taxon>Saprolegniomycetes</taxon>
        <taxon>Saprolegniales</taxon>
        <taxon>Saprolegniaceae</taxon>
        <taxon>Saprolegnia</taxon>
    </lineage>
</organism>
<accession>T0QYC9</accession>
<dbReference type="InParanoid" id="T0QYC9"/>
<keyword evidence="4" id="KW-1185">Reference proteome</keyword>
<feature type="region of interest" description="Disordered" evidence="1">
    <location>
        <begin position="1"/>
        <end position="22"/>
    </location>
</feature>
<dbReference type="GO" id="GO:0005886">
    <property type="term" value="C:plasma membrane"/>
    <property type="evidence" value="ECO:0007669"/>
    <property type="project" value="TreeGrafter"/>
</dbReference>
<feature type="transmembrane region" description="Helical" evidence="2">
    <location>
        <begin position="421"/>
        <end position="440"/>
    </location>
</feature>
<dbReference type="VEuPathDB" id="FungiDB:SDRG_03263"/>